<dbReference type="Gene3D" id="3.40.50.1110">
    <property type="entry name" value="SGNH hydrolase"/>
    <property type="match status" value="1"/>
</dbReference>
<accession>A0A2M8PIL1</accession>
<protein>
    <recommendedName>
        <fullName evidence="4">SGNH/GDSL hydrolase family protein</fullName>
    </recommendedName>
</protein>
<name>A0A2M8PIL1_9CHLR</name>
<evidence type="ECO:0008006" key="4">
    <source>
        <dbReference type="Google" id="ProtNLM"/>
    </source>
</evidence>
<feature type="signal peptide" evidence="1">
    <location>
        <begin position="1"/>
        <end position="21"/>
    </location>
</feature>
<evidence type="ECO:0000313" key="3">
    <source>
        <dbReference type="Proteomes" id="UP000229681"/>
    </source>
</evidence>
<gene>
    <name evidence="2" type="ORF">CUN49_00540</name>
</gene>
<dbReference type="EMBL" id="PGTM01000003">
    <property type="protein sequence ID" value="PJF37382.1"/>
    <property type="molecule type" value="Genomic_DNA"/>
</dbReference>
<dbReference type="Proteomes" id="UP000229681">
    <property type="component" value="Unassembled WGS sequence"/>
</dbReference>
<keyword evidence="1" id="KW-0732">Signal</keyword>
<proteinExistence type="predicted"/>
<dbReference type="SUPFAM" id="SSF52266">
    <property type="entry name" value="SGNH hydrolase"/>
    <property type="match status" value="1"/>
</dbReference>
<evidence type="ECO:0000256" key="1">
    <source>
        <dbReference type="SAM" id="SignalP"/>
    </source>
</evidence>
<sequence>MLRLILIALLLLIAVAPSQLSATAQGALCTAQIAAVYECPDCAKVLFRYPKDTLLYNVTPVNEAWLGLTDTATGMTGFIRAAETQPCVAASWQLRPVVPSVSERARQIYARGIALGNNPKAFSIIGDCQSVPAFFLGVFDRGDYALGKYSDLQATIDHFKGSFNRRNMTVHSGFNVASVLTETWADPQRCEIGETPLMCEYRLHKPSIAFVIMETIWSGDVAAYESHLRQIVSYLVEQGVVPILGTKADNIEGGHRVNAVIAQVADEFGVPLWNFWLAVQPLPNHGLQEDGFHLTFSRSIFSDPLRLRGAWAIRNLTALQALDAVWRGLR</sequence>
<evidence type="ECO:0000313" key="2">
    <source>
        <dbReference type="EMBL" id="PJF37382.1"/>
    </source>
</evidence>
<dbReference type="AlphaFoldDB" id="A0A2M8PIL1"/>
<organism evidence="2 3">
    <name type="scientific">Candidatus Thermofonsia Clade 1 bacterium</name>
    <dbReference type="NCBI Taxonomy" id="2364210"/>
    <lineage>
        <taxon>Bacteria</taxon>
        <taxon>Bacillati</taxon>
        <taxon>Chloroflexota</taxon>
        <taxon>Candidatus Thermofontia</taxon>
        <taxon>Candidatus Thermofonsia Clade 1</taxon>
    </lineage>
</organism>
<comment type="caution">
    <text evidence="2">The sequence shown here is derived from an EMBL/GenBank/DDBJ whole genome shotgun (WGS) entry which is preliminary data.</text>
</comment>
<dbReference type="InterPro" id="IPR036514">
    <property type="entry name" value="SGNH_hydro_sf"/>
</dbReference>
<reference evidence="2 3" key="1">
    <citation type="submission" date="2017-11" db="EMBL/GenBank/DDBJ databases">
        <title>Evolution of Phototrophy in the Chloroflexi Phylum Driven by Horizontal Gene Transfer.</title>
        <authorList>
            <person name="Ward L.M."/>
            <person name="Hemp J."/>
            <person name="Shih P.M."/>
            <person name="Mcglynn S.E."/>
            <person name="Fischer W."/>
        </authorList>
    </citation>
    <scope>NUCLEOTIDE SEQUENCE [LARGE SCALE GENOMIC DNA]</scope>
    <source>
        <strain evidence="2">JP3_13</strain>
    </source>
</reference>
<feature type="chain" id="PRO_5014598338" description="SGNH/GDSL hydrolase family protein" evidence="1">
    <location>
        <begin position="22"/>
        <end position="330"/>
    </location>
</feature>